<dbReference type="InterPro" id="IPR002826">
    <property type="entry name" value="MptE-like"/>
</dbReference>
<proteinExistence type="predicted"/>
<organism evidence="2 3">
    <name type="scientific">[Clostridium] citroniae WAL-19142</name>
    <dbReference type="NCBI Taxonomy" id="742734"/>
    <lineage>
        <taxon>Bacteria</taxon>
        <taxon>Bacillati</taxon>
        <taxon>Bacillota</taxon>
        <taxon>Clostridia</taxon>
        <taxon>Lachnospirales</taxon>
        <taxon>Lachnospiraceae</taxon>
        <taxon>Enterocloster</taxon>
    </lineage>
</organism>
<evidence type="ECO:0000313" key="3">
    <source>
        <dbReference type="Proteomes" id="UP000037392"/>
    </source>
</evidence>
<feature type="domain" description="6-hydroxymethylpterin diphosphokinase MptE-like" evidence="1">
    <location>
        <begin position="52"/>
        <end position="213"/>
    </location>
</feature>
<dbReference type="Pfam" id="PF01973">
    <property type="entry name" value="MptE-like"/>
    <property type="match status" value="1"/>
</dbReference>
<sequence length="281" mass="32700">MMTKLVNLARKNKVFEIIIKAGIWLIMACINIWDETTGFLRCHGLFGKQYEDLLKLKGKYHGKRCFIICTGPSLATNDLEKLKNEYTFGMNSICLLADKTSFRPTFYGCNDLGVYQKLKTDIENYCSDTIEVFVSDRIKRNVQIKEWWHVFPENVAYHTYDRWFTQNFWCKFSGDCYRIVYGMHSITHSLIQIAAYMGFTEIYLLGADCSFPKGGKIHFKDYGVPDTTIDTARDRNIAGYEEVKKQMDKYGFKVFNATRGGALEVFERVDLDKIIRQEENL</sequence>
<dbReference type="RefSeq" id="WP_048929833.1">
    <property type="nucleotide sequence ID" value="NZ_KQ235877.1"/>
</dbReference>
<gene>
    <name evidence="2" type="ORF">HMPREF9470_02216</name>
</gene>
<dbReference type="EMBL" id="ADLK01000019">
    <property type="protein sequence ID" value="KMW20201.1"/>
    <property type="molecule type" value="Genomic_DNA"/>
</dbReference>
<dbReference type="GeneID" id="93161823"/>
<evidence type="ECO:0000259" key="1">
    <source>
        <dbReference type="Pfam" id="PF01973"/>
    </source>
</evidence>
<dbReference type="PATRIC" id="fig|742734.4.peg.2389"/>
<comment type="caution">
    <text evidence="2">The sequence shown here is derived from an EMBL/GenBank/DDBJ whole genome shotgun (WGS) entry which is preliminary data.</text>
</comment>
<protein>
    <recommendedName>
        <fullName evidence="1">6-hydroxymethylpterin diphosphokinase MptE-like domain-containing protein</fullName>
    </recommendedName>
</protein>
<name>A0A0J9C708_9FIRM</name>
<dbReference type="Proteomes" id="UP000037392">
    <property type="component" value="Unassembled WGS sequence"/>
</dbReference>
<evidence type="ECO:0000313" key="2">
    <source>
        <dbReference type="EMBL" id="KMW20201.1"/>
    </source>
</evidence>
<dbReference type="OrthoDB" id="344900at2"/>
<dbReference type="AlphaFoldDB" id="A0A0J9C708"/>
<accession>A0A0J9C708</accession>
<reference evidence="2 3" key="1">
    <citation type="submission" date="2011-04" db="EMBL/GenBank/DDBJ databases">
        <title>The Genome Sequence of Clostridium citroniae WAL-19142.</title>
        <authorList>
            <consortium name="The Broad Institute Genome Sequencing Platform"/>
            <person name="Earl A."/>
            <person name="Ward D."/>
            <person name="Feldgarden M."/>
            <person name="Gevers D."/>
            <person name="Warren Y.A."/>
            <person name="Tyrrell K.L."/>
            <person name="Citron D.M."/>
            <person name="Goldstein E.J."/>
            <person name="Daigneault M."/>
            <person name="Allen-Vercoe E."/>
            <person name="Young S.K."/>
            <person name="Zeng Q."/>
            <person name="Gargeya S."/>
            <person name="Fitzgerald M."/>
            <person name="Haas B."/>
            <person name="Abouelleil A."/>
            <person name="Alvarado L."/>
            <person name="Arachchi H.M."/>
            <person name="Berlin A."/>
            <person name="Brown A."/>
            <person name="Chapman S.B."/>
            <person name="Chen Z."/>
            <person name="Dunbar C."/>
            <person name="Freedman E."/>
            <person name="Gearin G."/>
            <person name="Gellesch M."/>
            <person name="Goldberg J."/>
            <person name="Griggs A."/>
            <person name="Gujja S."/>
            <person name="Heilman E.R."/>
            <person name="Heiman D."/>
            <person name="Howarth C."/>
            <person name="Larson L."/>
            <person name="Lui A."/>
            <person name="MacDonald P.J."/>
            <person name="Mehta T."/>
            <person name="Montmayeur A."/>
            <person name="Murphy C."/>
            <person name="Neiman D."/>
            <person name="Pearson M."/>
            <person name="Priest M."/>
            <person name="Roberts A."/>
            <person name="Saif S."/>
            <person name="Shea T."/>
            <person name="Shenoy N."/>
            <person name="Sisk P."/>
            <person name="Stolte C."/>
            <person name="Sykes S."/>
            <person name="White J."/>
            <person name="Yandava C."/>
            <person name="Wortman J."/>
            <person name="Nusbaum C."/>
            <person name="Birren B."/>
        </authorList>
    </citation>
    <scope>NUCLEOTIDE SEQUENCE [LARGE SCALE GENOMIC DNA]</scope>
    <source>
        <strain evidence="2 3">WAL-19142</strain>
    </source>
</reference>
<dbReference type="Gene3D" id="3.90.1480.10">
    <property type="entry name" value="Alpha-2,3-sialyltransferase"/>
    <property type="match status" value="1"/>
</dbReference>